<evidence type="ECO:0000313" key="3">
    <source>
        <dbReference type="Proteomes" id="UP000321412"/>
    </source>
</evidence>
<keyword evidence="1" id="KW-1133">Transmembrane helix</keyword>
<dbReference type="EMBL" id="VOSM01000002">
    <property type="protein sequence ID" value="TXD38198.1"/>
    <property type="molecule type" value="Genomic_DNA"/>
</dbReference>
<keyword evidence="1" id="KW-0812">Transmembrane</keyword>
<dbReference type="Proteomes" id="UP000321412">
    <property type="component" value="Unassembled WGS sequence"/>
</dbReference>
<feature type="transmembrane region" description="Helical" evidence="1">
    <location>
        <begin position="50"/>
        <end position="75"/>
    </location>
</feature>
<name>A0A5C6XCM1_9DELT</name>
<dbReference type="RefSeq" id="WP_146980140.1">
    <property type="nucleotide sequence ID" value="NZ_VOSM01000002.1"/>
</dbReference>
<protein>
    <submittedName>
        <fullName evidence="2">Uncharacterized protein</fullName>
    </submittedName>
</protein>
<proteinExistence type="predicted"/>
<comment type="caution">
    <text evidence="2">The sequence shown here is derived from an EMBL/GenBank/DDBJ whole genome shotgun (WGS) entry which is preliminary data.</text>
</comment>
<gene>
    <name evidence="2" type="ORF">FRC98_04680</name>
</gene>
<reference evidence="2 3" key="1">
    <citation type="submission" date="2019-08" db="EMBL/GenBank/DDBJ databases">
        <title>Bradymonadales sp. TMQ4.</title>
        <authorList>
            <person name="Liang Q."/>
        </authorList>
    </citation>
    <scope>NUCLEOTIDE SEQUENCE [LARGE SCALE GENOMIC DNA]</scope>
    <source>
        <strain evidence="2 3">TMQ4</strain>
    </source>
</reference>
<sequence length="160" mass="16373">MEIIWTQAVLAGVVGVALMTMAMVAGRVMGLSTDMVRAIGLLFLPDRDHYVVYLIGITVHLIMGAIFGVLYAVLLSAVGAVGVLGAAAAWGAFFGALHGVVVGAGLGLLPAVHPRMGSGEVLSAPGFFGRNIGVGMPVFLIILHIIYGIVAAVVYSVGVT</sequence>
<feature type="transmembrane region" description="Helical" evidence="1">
    <location>
        <begin position="87"/>
        <end position="112"/>
    </location>
</feature>
<accession>A0A5C6XCM1</accession>
<evidence type="ECO:0000256" key="1">
    <source>
        <dbReference type="SAM" id="Phobius"/>
    </source>
</evidence>
<dbReference type="AlphaFoldDB" id="A0A5C6XCM1"/>
<organism evidence="2 3">
    <name type="scientific">Lujinxingia vulgaris</name>
    <dbReference type="NCBI Taxonomy" id="2600176"/>
    <lineage>
        <taxon>Bacteria</taxon>
        <taxon>Deltaproteobacteria</taxon>
        <taxon>Bradymonadales</taxon>
        <taxon>Lujinxingiaceae</taxon>
        <taxon>Lujinxingia</taxon>
    </lineage>
</organism>
<feature type="transmembrane region" description="Helical" evidence="1">
    <location>
        <begin position="132"/>
        <end position="157"/>
    </location>
</feature>
<keyword evidence="3" id="KW-1185">Reference proteome</keyword>
<evidence type="ECO:0000313" key="2">
    <source>
        <dbReference type="EMBL" id="TXD38198.1"/>
    </source>
</evidence>
<dbReference type="OrthoDB" id="5518165at2"/>
<keyword evidence="1" id="KW-0472">Membrane</keyword>